<evidence type="ECO:0000313" key="15">
    <source>
        <dbReference type="EMBL" id="TNV87881.1"/>
    </source>
</evidence>
<dbReference type="Gene3D" id="1.10.287.70">
    <property type="match status" value="3"/>
</dbReference>
<dbReference type="OrthoDB" id="193091at2759"/>
<keyword evidence="2" id="KW-0813">Transport</keyword>
<feature type="transmembrane region" description="Helical" evidence="12">
    <location>
        <begin position="651"/>
        <end position="674"/>
    </location>
</feature>
<keyword evidence="9" id="KW-0325">Glycoprotein</keyword>
<feature type="transmembrane region" description="Helical" evidence="12">
    <location>
        <begin position="558"/>
        <end position="578"/>
    </location>
</feature>
<evidence type="ECO:0000313" key="16">
    <source>
        <dbReference type="Proteomes" id="UP000785679"/>
    </source>
</evidence>
<evidence type="ECO:0000256" key="3">
    <source>
        <dbReference type="ARBA" id="ARBA00022692"/>
    </source>
</evidence>
<feature type="transmembrane region" description="Helical" evidence="12">
    <location>
        <begin position="443"/>
        <end position="467"/>
    </location>
</feature>
<keyword evidence="3 12" id="KW-0812">Transmembrane</keyword>
<evidence type="ECO:0000259" key="13">
    <source>
        <dbReference type="Pfam" id="PF00520"/>
    </source>
</evidence>
<gene>
    <name evidence="15" type="ORF">FGO68_gene10431</name>
</gene>
<dbReference type="InterPro" id="IPR031649">
    <property type="entry name" value="GPHH_dom"/>
</dbReference>
<reference evidence="15" key="1">
    <citation type="submission" date="2019-06" db="EMBL/GenBank/DDBJ databases">
        <authorList>
            <person name="Zheng W."/>
        </authorList>
    </citation>
    <scope>NUCLEOTIDE SEQUENCE</scope>
    <source>
        <strain evidence="15">QDHG01</strain>
    </source>
</reference>
<keyword evidence="10" id="KW-0407">Ion channel</keyword>
<dbReference type="AlphaFoldDB" id="A0A8J8P9F5"/>
<keyword evidence="5" id="KW-0851">Voltage-gated channel</keyword>
<feature type="transmembrane region" description="Helical" evidence="12">
    <location>
        <begin position="31"/>
        <end position="48"/>
    </location>
</feature>
<feature type="region of interest" description="Disordered" evidence="11">
    <location>
        <begin position="1200"/>
        <end position="1238"/>
    </location>
</feature>
<dbReference type="InterPro" id="IPR027359">
    <property type="entry name" value="Volt_channel_dom_sf"/>
</dbReference>
<evidence type="ECO:0000256" key="10">
    <source>
        <dbReference type="ARBA" id="ARBA00023303"/>
    </source>
</evidence>
<sequence>MLIGMELYAFKIKFNEKNELDLSSRGKYPQSNFNTPLGAFLSVFIVLANDGWTKIYFDHFRVTSPTVASLFFISILFIGQFMLLNLFIAILIENFEQLSVRGNLTHRLNAMVKKSTWRKIVDLYKRFRGIKVKPERKKKKFDHINNEQTTLLELQRDQELQRSPSLFFFEYDSASRVLVRQIIQHQFFEWIMLGIICASTLQLGLDSPINDPKSTISSILQILEQILTSIFAIEAALKIIAYGLIQSGSTSYLRNYWNQVDFLVLVVSISSYMTSQTNLNSVKAFRLMKVLRPLRMISRNQGLRISIEALGVALGSILNVIIVSLLFYCMFGIIGVNYFKGKYYDCILNSEQQIFYEYNLRQHGLDLSSSATEENEMLFSKINCLNVGGLWKREFLNFDNISQAMQSLFIISNTVMWSDIMYTGASSRGVDMITSDHLQSGSACFFFVSVVIIGNFFLMNLFVGVIISTYNREKEMLGKDFMLTNEQKKWKRKRMMMLQCQPKFEMKLPHSEWRQPFFYVAQSPIIQYITLLCILANTMILILDWINQAEEMSKLFEMINYIFAAVFTTEFVIKYIGYGNRFFQDGWNTFDMVIVIITLISILLGIGTNLKLGAQTTVIRSFRIARVFYFFKRNKALKSTFQTFMVTLPSLANIGGLMLLLIMIYAILGVYLFSPVKLSGALDHHANFQTIGVAFLTLVRVLTGENWPKLLEAISRERDIGFECIQNPTYQDYADNGYQTVGCGDSFFATAYFYSYTLIISMVFLRLFIAIVLQAFQETNEHNNKFMNNDLTNRFRDVWAMFDPDATSFIKVSSYPRFLVALGEPLGWDISYEHDYVKQSQYLNEINLPRYNKNNEYQFMDVLENLITIMIVRREVIHFAIKNKFSRLLGTNDDFAQAAGVDQLKPHKRPALSDLESKRKNNDADSDEDSLNDSYQDMEESYRSNKDVQAAPFMMAMKEAIEMEKEKKAKVVSEQRSHLGGFDIQQLDAPVQIKVGKPEDDDRNDYHLIQIESHHRLPIKQSAEGMLTSELPSTIMGDNPVDFLGTLTNSLDTEEKIIPHKKEKFAMNIQEDEEIKHIENFLDNQSLQEDPENPFTRSLQSQSNALATTVMGSNQEERLRQSAFDAALKEAQKQQDLLLRAAYMEHQNLLDMPEEVRDEGQLGARVRGHPQGNSQAIRGQQQVVALPHHQSQTIASTVLDQDDAAPTRQRSTNRRQNPNNGRAPRISHNNVAMTATDEEIDDIIMDEEEDDEETEEFWDV</sequence>
<dbReference type="Pfam" id="PF16905">
    <property type="entry name" value="GPHH"/>
    <property type="match status" value="1"/>
</dbReference>
<keyword evidence="7" id="KW-0406">Ion transport</keyword>
<feature type="compositionally biased region" description="Acidic residues" evidence="11">
    <location>
        <begin position="924"/>
        <end position="939"/>
    </location>
</feature>
<evidence type="ECO:0000256" key="6">
    <source>
        <dbReference type="ARBA" id="ARBA00022989"/>
    </source>
</evidence>
<proteinExistence type="predicted"/>
<dbReference type="PANTHER" id="PTHR10037">
    <property type="entry name" value="VOLTAGE-GATED CATION CHANNEL CALCIUM AND SODIUM"/>
    <property type="match status" value="1"/>
</dbReference>
<feature type="domain" description="Voltage-dependent L-type calcium channel IQ-associated" evidence="14">
    <location>
        <begin position="794"/>
        <end position="849"/>
    </location>
</feature>
<dbReference type="EMBL" id="RRYP01000167">
    <property type="protein sequence ID" value="TNV87881.1"/>
    <property type="molecule type" value="Genomic_DNA"/>
</dbReference>
<feature type="domain" description="Ion transport" evidence="13">
    <location>
        <begin position="185"/>
        <end position="475"/>
    </location>
</feature>
<dbReference type="Gene3D" id="1.10.238.10">
    <property type="entry name" value="EF-hand"/>
    <property type="match status" value="1"/>
</dbReference>
<evidence type="ECO:0000256" key="4">
    <source>
        <dbReference type="ARBA" id="ARBA00022737"/>
    </source>
</evidence>
<feature type="transmembrane region" description="Helical" evidence="12">
    <location>
        <begin position="686"/>
        <end position="703"/>
    </location>
</feature>
<feature type="region of interest" description="Disordered" evidence="11">
    <location>
        <begin position="900"/>
        <end position="943"/>
    </location>
</feature>
<evidence type="ECO:0000256" key="11">
    <source>
        <dbReference type="SAM" id="MobiDB-lite"/>
    </source>
</evidence>
<feature type="transmembrane region" description="Helical" evidence="12">
    <location>
        <begin position="68"/>
        <end position="92"/>
    </location>
</feature>
<evidence type="ECO:0000256" key="12">
    <source>
        <dbReference type="SAM" id="Phobius"/>
    </source>
</evidence>
<dbReference type="SUPFAM" id="SSF81324">
    <property type="entry name" value="Voltage-gated potassium channels"/>
    <property type="match status" value="3"/>
</dbReference>
<keyword evidence="6 12" id="KW-1133">Transmembrane helix</keyword>
<feature type="domain" description="Ion transport" evidence="13">
    <location>
        <begin position="2"/>
        <end position="99"/>
    </location>
</feature>
<dbReference type="Pfam" id="PF00520">
    <property type="entry name" value="Ion_trans"/>
    <property type="match status" value="3"/>
</dbReference>
<evidence type="ECO:0000259" key="14">
    <source>
        <dbReference type="Pfam" id="PF16905"/>
    </source>
</evidence>
<evidence type="ECO:0000256" key="8">
    <source>
        <dbReference type="ARBA" id="ARBA00023136"/>
    </source>
</evidence>
<dbReference type="Proteomes" id="UP000785679">
    <property type="component" value="Unassembled WGS sequence"/>
</dbReference>
<dbReference type="InterPro" id="IPR043203">
    <property type="entry name" value="VGCC_Ca_Na"/>
</dbReference>
<dbReference type="Gene3D" id="1.20.120.350">
    <property type="entry name" value="Voltage-gated potassium channels. Chain C"/>
    <property type="match status" value="2"/>
</dbReference>
<dbReference type="GO" id="GO:0001518">
    <property type="term" value="C:voltage-gated sodium channel complex"/>
    <property type="evidence" value="ECO:0007669"/>
    <property type="project" value="TreeGrafter"/>
</dbReference>
<keyword evidence="16" id="KW-1185">Reference proteome</keyword>
<comment type="subcellular location">
    <subcellularLocation>
        <location evidence="1">Membrane</location>
        <topology evidence="1">Multi-pass membrane protein</topology>
    </subcellularLocation>
</comment>
<feature type="transmembrane region" description="Helical" evidence="12">
    <location>
        <begin position="525"/>
        <end position="546"/>
    </location>
</feature>
<evidence type="ECO:0000256" key="2">
    <source>
        <dbReference type="ARBA" id="ARBA00022448"/>
    </source>
</evidence>
<dbReference type="FunFam" id="1.10.287.70:FF:000117">
    <property type="entry name" value="Voltage-gated Ca2+ channel, alpha subunit"/>
    <property type="match status" value="1"/>
</dbReference>
<accession>A0A8J8P9F5</accession>
<keyword evidence="8 12" id="KW-0472">Membrane</keyword>
<dbReference type="FunFam" id="1.20.120.350:FF:000009">
    <property type="entry name" value="Voltage-dependent T-type calcium channel subunit alpha"/>
    <property type="match status" value="1"/>
</dbReference>
<comment type="caution">
    <text evidence="15">The sequence shown here is derived from an EMBL/GenBank/DDBJ whole genome shotgun (WGS) entry which is preliminary data.</text>
</comment>
<evidence type="ECO:0000256" key="1">
    <source>
        <dbReference type="ARBA" id="ARBA00004141"/>
    </source>
</evidence>
<feature type="domain" description="Ion transport" evidence="13">
    <location>
        <begin position="524"/>
        <end position="782"/>
    </location>
</feature>
<evidence type="ECO:0000256" key="9">
    <source>
        <dbReference type="ARBA" id="ARBA00023180"/>
    </source>
</evidence>
<feature type="transmembrane region" description="Helical" evidence="12">
    <location>
        <begin position="305"/>
        <end position="334"/>
    </location>
</feature>
<dbReference type="PANTHER" id="PTHR10037:SF62">
    <property type="entry name" value="SODIUM CHANNEL PROTEIN 60E"/>
    <property type="match status" value="1"/>
</dbReference>
<organism evidence="15 16">
    <name type="scientific">Halteria grandinella</name>
    <dbReference type="NCBI Taxonomy" id="5974"/>
    <lineage>
        <taxon>Eukaryota</taxon>
        <taxon>Sar</taxon>
        <taxon>Alveolata</taxon>
        <taxon>Ciliophora</taxon>
        <taxon>Intramacronucleata</taxon>
        <taxon>Spirotrichea</taxon>
        <taxon>Stichotrichia</taxon>
        <taxon>Sporadotrichida</taxon>
        <taxon>Halteriidae</taxon>
        <taxon>Halteria</taxon>
    </lineage>
</organism>
<feature type="transmembrane region" description="Helical" evidence="12">
    <location>
        <begin position="590"/>
        <end position="610"/>
    </location>
</feature>
<evidence type="ECO:0000256" key="7">
    <source>
        <dbReference type="ARBA" id="ARBA00023065"/>
    </source>
</evidence>
<keyword evidence="4" id="KW-0677">Repeat</keyword>
<feature type="transmembrane region" description="Helical" evidence="12">
    <location>
        <begin position="753"/>
        <end position="776"/>
    </location>
</feature>
<name>A0A8J8P9F5_HALGN</name>
<dbReference type="GO" id="GO:0005248">
    <property type="term" value="F:voltage-gated sodium channel activity"/>
    <property type="evidence" value="ECO:0007669"/>
    <property type="project" value="TreeGrafter"/>
</dbReference>
<dbReference type="InterPro" id="IPR005821">
    <property type="entry name" value="Ion_trans_dom"/>
</dbReference>
<feature type="compositionally biased region" description="Polar residues" evidence="11">
    <location>
        <begin position="1208"/>
        <end position="1220"/>
    </location>
</feature>
<protein>
    <submittedName>
        <fullName evidence="15">Uncharacterized protein</fullName>
    </submittedName>
</protein>
<evidence type="ECO:0000256" key="5">
    <source>
        <dbReference type="ARBA" id="ARBA00022882"/>
    </source>
</evidence>
<dbReference type="GO" id="GO:0022843">
    <property type="term" value="F:voltage-gated monoatomic cation channel activity"/>
    <property type="evidence" value="ECO:0007669"/>
    <property type="project" value="UniProtKB-ARBA"/>
</dbReference>